<sequence>MAPIKTTKGGKKKEKVTHKFVIDASQPVSDMILDVAELEKFLHDKIKVEGRIGNLGDVVKISQEGESKIVIVAHIQFSSRYLKWLTKKFLKKHRLRDWLRVVSSKRVLQITFYNVEEDDFTGFYDDDGEDEEE</sequence>
<reference evidence="4 5" key="1">
    <citation type="submission" date="2019-09" db="EMBL/GenBank/DDBJ databases">
        <title>Draft genome of the ectomycorrhizal ascomycete Sphaerosporella brunnea.</title>
        <authorList>
            <consortium name="DOE Joint Genome Institute"/>
            <person name="Benucci G.M."/>
            <person name="Marozzi G."/>
            <person name="Antonielli L."/>
            <person name="Sanchez S."/>
            <person name="Marco P."/>
            <person name="Wang X."/>
            <person name="Falini L.B."/>
            <person name="Barry K."/>
            <person name="Haridas S."/>
            <person name="Lipzen A."/>
            <person name="Labutti K."/>
            <person name="Grigoriev I.V."/>
            <person name="Murat C."/>
            <person name="Martin F."/>
            <person name="Albertini E."/>
            <person name="Donnini D."/>
            <person name="Bonito G."/>
        </authorList>
    </citation>
    <scope>NUCLEOTIDE SEQUENCE [LARGE SCALE GENOMIC DNA]</scope>
    <source>
        <strain evidence="4 5">Sb_GMNB300</strain>
    </source>
</reference>
<dbReference type="GO" id="GO:0002181">
    <property type="term" value="P:cytoplasmic translation"/>
    <property type="evidence" value="ECO:0007669"/>
    <property type="project" value="TreeGrafter"/>
</dbReference>
<dbReference type="GO" id="GO:1990904">
    <property type="term" value="C:ribonucleoprotein complex"/>
    <property type="evidence" value="ECO:0007669"/>
    <property type="project" value="UniProtKB-KW"/>
</dbReference>
<accession>A0A5J5EZL1</accession>
<name>A0A5J5EZL1_9PEZI</name>
<gene>
    <name evidence="4" type="ORF">FN846DRAFT_944541</name>
</gene>
<dbReference type="GO" id="GO:0003735">
    <property type="term" value="F:structural constituent of ribosome"/>
    <property type="evidence" value="ECO:0007669"/>
    <property type="project" value="InterPro"/>
</dbReference>
<dbReference type="PANTHER" id="PTHR10064:SF31">
    <property type="entry name" value="LARGE RIBOSOMAL SUBUNIT PROTEIN EL22A-RELATED"/>
    <property type="match status" value="1"/>
</dbReference>
<evidence type="ECO:0000256" key="2">
    <source>
        <dbReference type="ARBA" id="ARBA00022980"/>
    </source>
</evidence>
<keyword evidence="2 4" id="KW-0689">Ribosomal protein</keyword>
<comment type="caution">
    <text evidence="4">The sequence shown here is derived from an EMBL/GenBank/DDBJ whole genome shotgun (WGS) entry which is preliminary data.</text>
</comment>
<proteinExistence type="inferred from homology"/>
<dbReference type="Pfam" id="PF01776">
    <property type="entry name" value="Ribosomal_L22e"/>
    <property type="match status" value="1"/>
</dbReference>
<evidence type="ECO:0000256" key="3">
    <source>
        <dbReference type="ARBA" id="ARBA00023274"/>
    </source>
</evidence>
<evidence type="ECO:0000313" key="5">
    <source>
        <dbReference type="Proteomes" id="UP000326924"/>
    </source>
</evidence>
<keyword evidence="3" id="KW-0687">Ribonucleoprotein</keyword>
<protein>
    <submittedName>
        <fullName evidence="4">60S ribosomal protein L22</fullName>
    </submittedName>
</protein>
<dbReference type="EMBL" id="VXIS01000064">
    <property type="protein sequence ID" value="KAA8908867.1"/>
    <property type="molecule type" value="Genomic_DNA"/>
</dbReference>
<evidence type="ECO:0000256" key="1">
    <source>
        <dbReference type="ARBA" id="ARBA00007817"/>
    </source>
</evidence>
<dbReference type="InParanoid" id="A0A5J5EZL1"/>
<dbReference type="Gene3D" id="3.30.1360.210">
    <property type="match status" value="1"/>
</dbReference>
<organism evidence="4 5">
    <name type="scientific">Sphaerosporella brunnea</name>
    <dbReference type="NCBI Taxonomy" id="1250544"/>
    <lineage>
        <taxon>Eukaryota</taxon>
        <taxon>Fungi</taxon>
        <taxon>Dikarya</taxon>
        <taxon>Ascomycota</taxon>
        <taxon>Pezizomycotina</taxon>
        <taxon>Pezizomycetes</taxon>
        <taxon>Pezizales</taxon>
        <taxon>Pyronemataceae</taxon>
        <taxon>Sphaerosporella</taxon>
    </lineage>
</organism>
<keyword evidence="5" id="KW-1185">Reference proteome</keyword>
<dbReference type="PANTHER" id="PTHR10064">
    <property type="entry name" value="60S RIBOSOMAL PROTEIN L22"/>
    <property type="match status" value="1"/>
</dbReference>
<dbReference type="FunFam" id="3.30.1360.210:FF:000002">
    <property type="entry name" value="60S ribosomal protein L22-2"/>
    <property type="match status" value="1"/>
</dbReference>
<dbReference type="InterPro" id="IPR002671">
    <property type="entry name" value="Ribosomal_eL22"/>
</dbReference>
<evidence type="ECO:0000313" key="4">
    <source>
        <dbReference type="EMBL" id="KAA8908867.1"/>
    </source>
</evidence>
<comment type="similarity">
    <text evidence="1">Belongs to the eukaryotic ribosomal protein eL22 family.</text>
</comment>
<dbReference type="AlphaFoldDB" id="A0A5J5EZL1"/>
<dbReference type="InterPro" id="IPR038526">
    <property type="entry name" value="Ribosomal_eL22_sf"/>
</dbReference>
<dbReference type="FunCoup" id="A0A5J5EZL1">
    <property type="interactions" value="749"/>
</dbReference>
<dbReference type="OrthoDB" id="10259820at2759"/>
<dbReference type="GO" id="GO:0003723">
    <property type="term" value="F:RNA binding"/>
    <property type="evidence" value="ECO:0007669"/>
    <property type="project" value="TreeGrafter"/>
</dbReference>
<dbReference type="GO" id="GO:0005840">
    <property type="term" value="C:ribosome"/>
    <property type="evidence" value="ECO:0007669"/>
    <property type="project" value="UniProtKB-KW"/>
</dbReference>
<dbReference type="Proteomes" id="UP000326924">
    <property type="component" value="Unassembled WGS sequence"/>
</dbReference>